<dbReference type="Proteomes" id="UP000542210">
    <property type="component" value="Unassembled WGS sequence"/>
</dbReference>
<dbReference type="PRINTS" id="PR00862">
    <property type="entry name" value="PROLIGOPTASE"/>
</dbReference>
<gene>
    <name evidence="3" type="ORF">BJ982_002137</name>
</gene>
<proteinExistence type="inferred from homology"/>
<evidence type="ECO:0000259" key="2">
    <source>
        <dbReference type="Pfam" id="PF00326"/>
    </source>
</evidence>
<keyword evidence="4" id="KW-1185">Reference proteome</keyword>
<dbReference type="InterPro" id="IPR001375">
    <property type="entry name" value="Peptidase_S9_cat"/>
</dbReference>
<dbReference type="GO" id="GO:0004252">
    <property type="term" value="F:serine-type endopeptidase activity"/>
    <property type="evidence" value="ECO:0007669"/>
    <property type="project" value="InterPro"/>
</dbReference>
<dbReference type="AlphaFoldDB" id="A0A7W7D829"/>
<dbReference type="Pfam" id="PF00326">
    <property type="entry name" value="Peptidase_S9"/>
    <property type="match status" value="1"/>
</dbReference>
<dbReference type="PANTHER" id="PTHR11757">
    <property type="entry name" value="PROTEASE FAMILY S9A OLIGOPEPTIDASE"/>
    <property type="match status" value="1"/>
</dbReference>
<evidence type="ECO:0000256" key="1">
    <source>
        <dbReference type="ARBA" id="ARBA00005228"/>
    </source>
</evidence>
<comment type="similarity">
    <text evidence="1">Belongs to the peptidase S9A family.</text>
</comment>
<evidence type="ECO:0000313" key="3">
    <source>
        <dbReference type="EMBL" id="MBB4700593.1"/>
    </source>
</evidence>
<protein>
    <submittedName>
        <fullName evidence="3">Prolyl oligopeptidase PreP (S9A serine peptidase family)</fullName>
    </submittedName>
</protein>
<dbReference type="PANTHER" id="PTHR11757:SF19">
    <property type="entry name" value="PROLYL ENDOPEPTIDASE-LIKE"/>
    <property type="match status" value="1"/>
</dbReference>
<evidence type="ECO:0000313" key="4">
    <source>
        <dbReference type="Proteomes" id="UP000542210"/>
    </source>
</evidence>
<reference evidence="3 4" key="1">
    <citation type="submission" date="2020-08" db="EMBL/GenBank/DDBJ databases">
        <title>Sequencing the genomes of 1000 actinobacteria strains.</title>
        <authorList>
            <person name="Klenk H.-P."/>
        </authorList>
    </citation>
    <scope>NUCLEOTIDE SEQUENCE [LARGE SCALE GENOMIC DNA]</scope>
    <source>
        <strain evidence="3 4">DSM 45784</strain>
    </source>
</reference>
<dbReference type="SUPFAM" id="SSF53474">
    <property type="entry name" value="alpha/beta-Hydrolases"/>
    <property type="match status" value="1"/>
</dbReference>
<dbReference type="InterPro" id="IPR029058">
    <property type="entry name" value="AB_hydrolase_fold"/>
</dbReference>
<feature type="domain" description="Peptidase S9 prolyl oligopeptidase catalytic" evidence="2">
    <location>
        <begin position="2"/>
        <end position="156"/>
    </location>
</feature>
<dbReference type="Gene3D" id="3.40.50.1820">
    <property type="entry name" value="alpha/beta hydrolase"/>
    <property type="match status" value="1"/>
</dbReference>
<organism evidence="3 4">
    <name type="scientific">Sphaerisporangium siamense</name>
    <dbReference type="NCBI Taxonomy" id="795645"/>
    <lineage>
        <taxon>Bacteria</taxon>
        <taxon>Bacillati</taxon>
        <taxon>Actinomycetota</taxon>
        <taxon>Actinomycetes</taxon>
        <taxon>Streptosporangiales</taxon>
        <taxon>Streptosporangiaceae</taxon>
        <taxon>Sphaerisporangium</taxon>
    </lineage>
</organism>
<dbReference type="EMBL" id="JACHND010000001">
    <property type="protein sequence ID" value="MBB4700593.1"/>
    <property type="molecule type" value="Genomic_DNA"/>
</dbReference>
<accession>A0A7W7D829</accession>
<dbReference type="GO" id="GO:0006508">
    <property type="term" value="P:proteolysis"/>
    <property type="evidence" value="ECO:0007669"/>
    <property type="project" value="InterPro"/>
</dbReference>
<sequence>MTAPDRLAFQGASNGGMLAGVVLTRRPELWRAAVCTAPKLDLMRVARDPVGAAATLPEYGNPGDPADAAVLISYSPYHNVRPGTAYPAVLLEAGANDPRCPAWHARKFAARLQAATTSGHPVLLRVWPGAGHGATAWTAVVAQQTDWLAFVMRELGLRPATA</sequence>
<comment type="caution">
    <text evidence="3">The sequence shown here is derived from an EMBL/GenBank/DDBJ whole genome shotgun (WGS) entry which is preliminary data.</text>
</comment>
<dbReference type="InterPro" id="IPR051543">
    <property type="entry name" value="Serine_Peptidase_S9A"/>
</dbReference>
<dbReference type="InterPro" id="IPR002470">
    <property type="entry name" value="Peptidase_S9A"/>
</dbReference>
<name>A0A7W7D829_9ACTN</name>